<feature type="transmembrane region" description="Helical" evidence="5">
    <location>
        <begin position="107"/>
        <end position="124"/>
    </location>
</feature>
<dbReference type="GO" id="GO:0005886">
    <property type="term" value="C:plasma membrane"/>
    <property type="evidence" value="ECO:0007669"/>
    <property type="project" value="UniProtKB-SubCell"/>
</dbReference>
<evidence type="ECO:0000313" key="9">
    <source>
        <dbReference type="Proteomes" id="UP000437748"/>
    </source>
</evidence>
<comment type="caution">
    <text evidence="8">The sequence shown here is derived from an EMBL/GenBank/DDBJ whole genome shotgun (WGS) entry which is preliminary data.</text>
</comment>
<evidence type="ECO:0000256" key="3">
    <source>
        <dbReference type="ARBA" id="ARBA00022989"/>
    </source>
</evidence>
<protein>
    <recommendedName>
        <fullName evidence="5">NADH-quinone oxidoreductase subunit N</fullName>
        <ecNumber evidence="5">7.1.1.-</ecNumber>
    </recommendedName>
    <alternativeName>
        <fullName evidence="5">NADH dehydrogenase I subunit N</fullName>
    </alternativeName>
    <alternativeName>
        <fullName evidence="5">NDH-1 subunit N</fullName>
    </alternativeName>
</protein>
<dbReference type="GO" id="GO:0042773">
    <property type="term" value="P:ATP synthesis coupled electron transport"/>
    <property type="evidence" value="ECO:0007669"/>
    <property type="project" value="InterPro"/>
</dbReference>
<comment type="similarity">
    <text evidence="5">Belongs to the complex I subunit 2 family.</text>
</comment>
<feature type="transmembrane region" description="Helical" evidence="5">
    <location>
        <begin position="327"/>
        <end position="347"/>
    </location>
</feature>
<dbReference type="InterPro" id="IPR010096">
    <property type="entry name" value="NADH-Q_OxRdtase_suN/2"/>
</dbReference>
<dbReference type="AlphaFoldDB" id="A0A6N6VVN0"/>
<gene>
    <name evidence="5 8" type="primary">nuoN</name>
    <name evidence="8" type="ORF">GCL60_14980</name>
</gene>
<keyword evidence="5" id="KW-1278">Translocase</keyword>
<sequence>MMSADFMMTQLQETIKTAIQTRLWSDILPPASFYFLSLPILLLLVGGLVTMLLGVFKTDPDKPCYPSWYVAVFVSFAAAVFAIFSKISTPKAFLGSGVLIDDISRMSFIVIAIGTLFTLMASSMTKIGKQLLRSELLTLILFSSAGLMVMCAAGEFLSFFVGLELTSISLYVLVGYQRRTLQGMEASIKYFILGAAAAAMLLMGAALIYASIGSLRFADFRLLNISFSNPFGLAGVLLIFSGLAFKLAIAPFHSWAPDVYQGANSHLTGYMASLVKFSVAIVILRILSVSFGDGEKTGLIIVFWIFGAVSIAVGSLFGLVHNSIKRILAYSSVANAGYFCLAFASLAADPTSLESKQSLMSYAVIYAVLSMGAFTVISWLEDSNREDLLKEELAGIGSKKPFAAVTLSVFLFGFAGIPPIAGFFGKFFLLLSALNQGFIGLSIILVLFSCLSLYYYLSIMAEMWFKPATRYSAQSNQSEETNSGMKAVSFIAAFAAIVIGIMGPRWAINLNYTQASEKNMRIVNTANSVHNNANSKNENVISNPK</sequence>
<dbReference type="GO" id="GO:0048038">
    <property type="term" value="F:quinone binding"/>
    <property type="evidence" value="ECO:0007669"/>
    <property type="project" value="UniProtKB-KW"/>
</dbReference>
<feature type="transmembrane region" description="Helical" evidence="5">
    <location>
        <begin position="232"/>
        <end position="255"/>
    </location>
</feature>
<feature type="transmembrane region" description="Helical" evidence="5">
    <location>
        <begin position="401"/>
        <end position="425"/>
    </location>
</feature>
<comment type="subcellular location">
    <subcellularLocation>
        <location evidence="5">Cell membrane</location>
        <topology evidence="5">Multi-pass membrane protein</topology>
    </subcellularLocation>
    <subcellularLocation>
        <location evidence="1">Endomembrane system</location>
        <topology evidence="1">Multi-pass membrane protein</topology>
    </subcellularLocation>
    <subcellularLocation>
        <location evidence="6">Membrane</location>
        <topology evidence="6">Multi-pass membrane protein</topology>
    </subcellularLocation>
</comment>
<evidence type="ECO:0000256" key="4">
    <source>
        <dbReference type="ARBA" id="ARBA00023136"/>
    </source>
</evidence>
<dbReference type="HAMAP" id="MF_00445">
    <property type="entry name" value="NDH1_NuoN_1"/>
    <property type="match status" value="1"/>
</dbReference>
<evidence type="ECO:0000256" key="6">
    <source>
        <dbReference type="RuleBase" id="RU000320"/>
    </source>
</evidence>
<keyword evidence="2 5" id="KW-0812">Transmembrane</keyword>
<comment type="catalytic activity">
    <reaction evidence="5">
        <text>a quinone + NADH + 5 H(+)(in) = a quinol + NAD(+) + 4 H(+)(out)</text>
        <dbReference type="Rhea" id="RHEA:57888"/>
        <dbReference type="ChEBI" id="CHEBI:15378"/>
        <dbReference type="ChEBI" id="CHEBI:24646"/>
        <dbReference type="ChEBI" id="CHEBI:57540"/>
        <dbReference type="ChEBI" id="CHEBI:57945"/>
        <dbReference type="ChEBI" id="CHEBI:132124"/>
    </reaction>
</comment>
<evidence type="ECO:0000313" key="8">
    <source>
        <dbReference type="EMBL" id="KAB8037131.1"/>
    </source>
</evidence>
<dbReference type="GO" id="GO:0012505">
    <property type="term" value="C:endomembrane system"/>
    <property type="evidence" value="ECO:0007669"/>
    <property type="project" value="UniProtKB-SubCell"/>
</dbReference>
<feature type="transmembrane region" description="Helical" evidence="5">
    <location>
        <begin position="437"/>
        <end position="457"/>
    </location>
</feature>
<feature type="domain" description="NADH:quinone oxidoreductase/Mrp antiporter transmembrane" evidence="7">
    <location>
        <begin position="153"/>
        <end position="451"/>
    </location>
</feature>
<evidence type="ECO:0000256" key="1">
    <source>
        <dbReference type="ARBA" id="ARBA00004127"/>
    </source>
</evidence>
<accession>A0A6N6VVN0</accession>
<dbReference type="GO" id="GO:0008137">
    <property type="term" value="F:NADH dehydrogenase (ubiquinone) activity"/>
    <property type="evidence" value="ECO:0007669"/>
    <property type="project" value="InterPro"/>
</dbReference>
<keyword evidence="9" id="KW-1185">Reference proteome</keyword>
<keyword evidence="5" id="KW-0830">Ubiquinone</keyword>
<dbReference type="GO" id="GO:0050136">
    <property type="term" value="F:NADH dehydrogenase (quinone) (non-electrogenic) activity"/>
    <property type="evidence" value="ECO:0007669"/>
    <property type="project" value="UniProtKB-UniRule"/>
</dbReference>
<feature type="transmembrane region" description="Helical" evidence="5">
    <location>
        <begin position="299"/>
        <end position="320"/>
    </location>
</feature>
<dbReference type="NCBIfam" id="TIGR01770">
    <property type="entry name" value="NDH_I_N"/>
    <property type="match status" value="1"/>
</dbReference>
<keyword evidence="4 5" id="KW-0472">Membrane</keyword>
<feature type="transmembrane region" description="Helical" evidence="5">
    <location>
        <begin position="359"/>
        <end position="380"/>
    </location>
</feature>
<feature type="transmembrane region" description="Helical" evidence="5">
    <location>
        <begin position="267"/>
        <end position="287"/>
    </location>
</feature>
<keyword evidence="3 5" id="KW-1133">Transmembrane helix</keyword>
<reference evidence="8 9" key="1">
    <citation type="submission" date="2019-10" db="EMBL/GenBank/DDBJ databases">
        <title>New species of Slilvanegrellaceae.</title>
        <authorList>
            <person name="Pitt A."/>
            <person name="Hahn M.W."/>
        </authorList>
    </citation>
    <scope>NUCLEOTIDE SEQUENCE [LARGE SCALE GENOMIC DNA]</scope>
    <source>
        <strain evidence="8 9">SP-Ram-0.45-NSY-1</strain>
    </source>
</reference>
<evidence type="ECO:0000256" key="2">
    <source>
        <dbReference type="ARBA" id="ARBA00022692"/>
    </source>
</evidence>
<dbReference type="InterPro" id="IPR001750">
    <property type="entry name" value="ND/Mrp_TM"/>
</dbReference>
<evidence type="ECO:0000256" key="5">
    <source>
        <dbReference type="HAMAP-Rule" id="MF_00445"/>
    </source>
</evidence>
<feature type="transmembrane region" description="Helical" evidence="5">
    <location>
        <begin position="188"/>
        <end position="212"/>
    </location>
</feature>
<organism evidence="8 9">
    <name type="scientific">Silvanigrella paludirubra</name>
    <dbReference type="NCBI Taxonomy" id="2499159"/>
    <lineage>
        <taxon>Bacteria</taxon>
        <taxon>Pseudomonadati</taxon>
        <taxon>Bdellovibrionota</taxon>
        <taxon>Oligoflexia</taxon>
        <taxon>Silvanigrellales</taxon>
        <taxon>Silvanigrellaceae</taxon>
        <taxon>Silvanigrella</taxon>
    </lineage>
</organism>
<keyword evidence="5" id="KW-0874">Quinone</keyword>
<feature type="transmembrane region" description="Helical" evidence="5">
    <location>
        <begin position="33"/>
        <end position="56"/>
    </location>
</feature>
<keyword evidence="5" id="KW-0520">NAD</keyword>
<dbReference type="EC" id="7.1.1.-" evidence="5"/>
<feature type="transmembrane region" description="Helical" evidence="5">
    <location>
        <begin position="487"/>
        <end position="508"/>
    </location>
</feature>
<dbReference type="EMBL" id="WFLM01000005">
    <property type="protein sequence ID" value="KAB8037131.1"/>
    <property type="molecule type" value="Genomic_DNA"/>
</dbReference>
<evidence type="ECO:0000259" key="7">
    <source>
        <dbReference type="Pfam" id="PF00361"/>
    </source>
</evidence>
<feature type="transmembrane region" description="Helical" evidence="5">
    <location>
        <begin position="136"/>
        <end position="153"/>
    </location>
</feature>
<proteinExistence type="inferred from homology"/>
<dbReference type="Proteomes" id="UP000437748">
    <property type="component" value="Unassembled WGS sequence"/>
</dbReference>
<comment type="function">
    <text evidence="5">NDH-1 shuttles electrons from NADH, via FMN and iron-sulfur (Fe-S) centers, to quinones in the respiratory chain. The immediate electron acceptor for the enzyme in this species is believed to be ubiquinone. Couples the redox reaction to proton translocation (for every two electrons transferred, four hydrogen ions are translocated across the cytoplasmic membrane), and thus conserves the redox energy in a proton gradient.</text>
</comment>
<feature type="transmembrane region" description="Helical" evidence="5">
    <location>
        <begin position="68"/>
        <end position="87"/>
    </location>
</feature>
<dbReference type="Pfam" id="PF00361">
    <property type="entry name" value="Proton_antipo_M"/>
    <property type="match status" value="1"/>
</dbReference>
<dbReference type="PANTHER" id="PTHR22773">
    <property type="entry name" value="NADH DEHYDROGENASE"/>
    <property type="match status" value="1"/>
</dbReference>
<comment type="subunit">
    <text evidence="5">NDH-1 is composed of 14 different subunits. Subunits NuoA, H, J, K, L, M, N constitute the membrane sector of the complex.</text>
</comment>
<keyword evidence="5" id="KW-0813">Transport</keyword>
<name>A0A6N6VVN0_9BACT</name>
<keyword evidence="5" id="KW-1003">Cell membrane</keyword>
<feature type="transmembrane region" description="Helical" evidence="5">
    <location>
        <begin position="159"/>
        <end position="176"/>
    </location>
</feature>